<feature type="domain" description="XdhC- CoxI" evidence="1">
    <location>
        <begin position="20"/>
        <end position="65"/>
    </location>
</feature>
<sequence>MEDMHQILETVHCSSAGSFLATIVHVEGSAYKKEGSCMLLKRDGSRIGTLSAGCLEEDLAARASEGGNTAISIDYDMRSNEAFSWGEGAGCNGSIRVLLEPADDHFYYHLCRLKTLLDMGKSVLMVKKMPSVKKDYEYLYITEDQEKFGEWNSPVPPECKAWASDPSKRISSGMRVLSDPMDDYFIHQIDPKPRIFLYGAGPDAIPIVSVLSSIGFDVTVADWRPALCTKANFPDAKRVVVGFPHEIMEDLHFNSKDFVLLLTHNFKRDRQLLSCLVDKELRYLGVLGSVKRTARLLGLREVPGYIATPVGLPIGAEGPEEIAVSIAAELIQIMRRQPEQKVMGI</sequence>
<accession>A0A4R2BF72</accession>
<dbReference type="Pfam" id="PF02625">
    <property type="entry name" value="XdhC_CoxI"/>
    <property type="match status" value="1"/>
</dbReference>
<gene>
    <name evidence="3" type="ORF">EV146_107214</name>
</gene>
<dbReference type="EMBL" id="SLVV01000007">
    <property type="protein sequence ID" value="TCN24514.1"/>
    <property type="molecule type" value="Genomic_DNA"/>
</dbReference>
<dbReference type="PANTHER" id="PTHR30388">
    <property type="entry name" value="ALDEHYDE OXIDOREDUCTASE MOLYBDENUM COFACTOR ASSEMBLY PROTEIN"/>
    <property type="match status" value="1"/>
</dbReference>
<feature type="domain" description="XdhC Rossmann" evidence="2">
    <location>
        <begin position="196"/>
        <end position="330"/>
    </location>
</feature>
<dbReference type="AlphaFoldDB" id="A0A4R2BF72"/>
<evidence type="ECO:0000313" key="4">
    <source>
        <dbReference type="Proteomes" id="UP000295689"/>
    </source>
</evidence>
<evidence type="ECO:0000259" key="2">
    <source>
        <dbReference type="Pfam" id="PF13478"/>
    </source>
</evidence>
<name>A0A4R2BF72_9BACI</name>
<keyword evidence="4" id="KW-1185">Reference proteome</keyword>
<evidence type="ECO:0000259" key="1">
    <source>
        <dbReference type="Pfam" id="PF02625"/>
    </source>
</evidence>
<dbReference type="Proteomes" id="UP000295689">
    <property type="component" value="Unassembled WGS sequence"/>
</dbReference>
<dbReference type="InterPro" id="IPR003777">
    <property type="entry name" value="XdhC_CoxI"/>
</dbReference>
<dbReference type="InterPro" id="IPR027051">
    <property type="entry name" value="XdhC_Rossmann_dom"/>
</dbReference>
<comment type="caution">
    <text evidence="3">The sequence shown here is derived from an EMBL/GenBank/DDBJ whole genome shotgun (WGS) entry which is preliminary data.</text>
</comment>
<dbReference type="Gene3D" id="3.40.50.720">
    <property type="entry name" value="NAD(P)-binding Rossmann-like Domain"/>
    <property type="match status" value="1"/>
</dbReference>
<dbReference type="Pfam" id="PF13478">
    <property type="entry name" value="XdhC_C"/>
    <property type="match status" value="1"/>
</dbReference>
<dbReference type="InterPro" id="IPR052698">
    <property type="entry name" value="MoCofactor_Util/Proc"/>
</dbReference>
<reference evidence="3 4" key="1">
    <citation type="journal article" date="2015" name="Stand. Genomic Sci.">
        <title>Genomic Encyclopedia of Bacterial and Archaeal Type Strains, Phase III: the genomes of soil and plant-associated and newly described type strains.</title>
        <authorList>
            <person name="Whitman W.B."/>
            <person name="Woyke T."/>
            <person name="Klenk H.P."/>
            <person name="Zhou Y."/>
            <person name="Lilburn T.G."/>
            <person name="Beck B.J."/>
            <person name="De Vos P."/>
            <person name="Vandamme P."/>
            <person name="Eisen J.A."/>
            <person name="Garrity G."/>
            <person name="Hugenholtz P."/>
            <person name="Kyrpides N.C."/>
        </authorList>
    </citation>
    <scope>NUCLEOTIDE SEQUENCE [LARGE SCALE GENOMIC DNA]</scope>
    <source>
        <strain evidence="3 4">CV53</strain>
    </source>
</reference>
<protein>
    <submittedName>
        <fullName evidence="3">XdhC/CoxI family protein</fullName>
    </submittedName>
</protein>
<dbReference type="RefSeq" id="WP_132007347.1">
    <property type="nucleotide sequence ID" value="NZ_JABUHM010000005.1"/>
</dbReference>
<evidence type="ECO:0000313" key="3">
    <source>
        <dbReference type="EMBL" id="TCN24514.1"/>
    </source>
</evidence>
<organism evidence="3 4">
    <name type="scientific">Mesobacillus foraminis</name>
    <dbReference type="NCBI Taxonomy" id="279826"/>
    <lineage>
        <taxon>Bacteria</taxon>
        <taxon>Bacillati</taxon>
        <taxon>Bacillota</taxon>
        <taxon>Bacilli</taxon>
        <taxon>Bacillales</taxon>
        <taxon>Bacillaceae</taxon>
        <taxon>Mesobacillus</taxon>
    </lineage>
</organism>
<proteinExistence type="predicted"/>
<dbReference type="PANTHER" id="PTHR30388:SF6">
    <property type="entry name" value="XANTHINE DEHYDROGENASE SUBUNIT A-RELATED"/>
    <property type="match status" value="1"/>
</dbReference>